<dbReference type="InterPro" id="IPR017096">
    <property type="entry name" value="BTB-kelch_protein"/>
</dbReference>
<accession>A0A5E4MK98</accession>
<dbReference type="Proteomes" id="UP000325440">
    <property type="component" value="Unassembled WGS sequence"/>
</dbReference>
<dbReference type="SMART" id="SM00875">
    <property type="entry name" value="BACK"/>
    <property type="match status" value="1"/>
</dbReference>
<dbReference type="Gene3D" id="3.30.710.10">
    <property type="entry name" value="Potassium Channel Kv1.1, Chain A"/>
    <property type="match status" value="1"/>
</dbReference>
<evidence type="ECO:0000313" key="9">
    <source>
        <dbReference type="EMBL" id="VVC30244.1"/>
    </source>
</evidence>
<evidence type="ECO:0000313" key="10">
    <source>
        <dbReference type="Proteomes" id="UP000325440"/>
    </source>
</evidence>
<dbReference type="Pfam" id="PF00651">
    <property type="entry name" value="BTB"/>
    <property type="match status" value="1"/>
</dbReference>
<dbReference type="PROSITE" id="PS50097">
    <property type="entry name" value="BTB"/>
    <property type="match status" value="1"/>
</dbReference>
<evidence type="ECO:0000256" key="5">
    <source>
        <dbReference type="ARBA" id="ARBA00022786"/>
    </source>
</evidence>
<sequence>MNNLEFIMNTGMDTSNEETQTVCPNRYLGQNIGTALTSKFVVFKRKKESYSNDMELDTNTTDITLIVNNQKISVHKNILASNSDYFDRMFTSSFKERNQDKIEINIMDVSYETLSTLIGFFYTSSLTITEHNVQDLLIGSNIFLLDDVREACVNYLKSMIDIENCINMKDFANTLGLNDLYALCLMYIVNNFRLIANTQEFLTITYEEIMLLIKNDDLFAKEEMVYDVVMKWIKHEPVTRSKYSTELLWYVRLPLVLNTYQGIIKVHEFQGARINGLSSFRMEHRKPFRKGILLLSHFPMKSSPEWYDAALDQWQTCICENCQCKNFQIVLSPPRNLCTCYLLNDGRLFAVGGYDYGKGMRLANIFDSKTNEWSCLADMHFERVKPYIVQLGLKVFVIGGCAADRPSYFNTVEYFDLKKKRWFAIKNKEKGISSLRNDTFVTCVNGLIYIIGPHGSGYYNPSNNTWDSIAQIPMIMEGAAICTLNNSIYVIGGNCKNNYLKSVWAYCTETKVWVSIADMNYPRSYSGAVVMNGFIYVFGGNTNERSYLNTFEIYNPHENKWILSNALMNNARSYIDAIVVEKGCILFKRVFEDATNNIIH</sequence>
<keyword evidence="10" id="KW-1185">Reference proteome</keyword>
<dbReference type="EMBL" id="CABPRJ010000510">
    <property type="protein sequence ID" value="VVC30244.1"/>
    <property type="molecule type" value="Genomic_DNA"/>
</dbReference>
<dbReference type="SMART" id="SM00225">
    <property type="entry name" value="BTB"/>
    <property type="match status" value="1"/>
</dbReference>
<dbReference type="InterPro" id="IPR011705">
    <property type="entry name" value="BACK"/>
</dbReference>
<keyword evidence="6" id="KW-0009">Actin-binding</keyword>
<dbReference type="InterPro" id="IPR006652">
    <property type="entry name" value="Kelch_1"/>
</dbReference>
<dbReference type="InterPro" id="IPR015915">
    <property type="entry name" value="Kelch-typ_b-propeller"/>
</dbReference>
<dbReference type="PANTHER" id="PTHR24412">
    <property type="entry name" value="KELCH PROTEIN"/>
    <property type="match status" value="1"/>
</dbReference>
<dbReference type="UniPathway" id="UPA00143"/>
<evidence type="ECO:0000256" key="1">
    <source>
        <dbReference type="ARBA" id="ARBA00004906"/>
    </source>
</evidence>
<dbReference type="InterPro" id="IPR000210">
    <property type="entry name" value="BTB/POZ_dom"/>
</dbReference>
<feature type="domain" description="BTB" evidence="8">
    <location>
        <begin position="61"/>
        <end position="130"/>
    </location>
</feature>
<dbReference type="GO" id="GO:0003779">
    <property type="term" value="F:actin binding"/>
    <property type="evidence" value="ECO:0007669"/>
    <property type="project" value="UniProtKB-KW"/>
</dbReference>
<keyword evidence="4" id="KW-0677">Repeat</keyword>
<protein>
    <recommendedName>
        <fullName evidence="2">Kelch-like protein diablo</fullName>
    </recommendedName>
</protein>
<evidence type="ECO:0000256" key="4">
    <source>
        <dbReference type="ARBA" id="ARBA00022737"/>
    </source>
</evidence>
<dbReference type="Gene3D" id="1.25.40.420">
    <property type="match status" value="1"/>
</dbReference>
<dbReference type="PANTHER" id="PTHR24412:SF497">
    <property type="entry name" value="KELCH-LIKE PROTEIN 18"/>
    <property type="match status" value="1"/>
</dbReference>
<evidence type="ECO:0000256" key="6">
    <source>
        <dbReference type="ARBA" id="ARBA00023203"/>
    </source>
</evidence>
<keyword evidence="5" id="KW-0833">Ubl conjugation pathway</keyword>
<dbReference type="Gene3D" id="2.120.10.80">
    <property type="entry name" value="Kelch-type beta propeller"/>
    <property type="match status" value="2"/>
</dbReference>
<dbReference type="Pfam" id="PF24981">
    <property type="entry name" value="Beta-prop_ATRN-LZTR1"/>
    <property type="match status" value="1"/>
</dbReference>
<dbReference type="GO" id="GO:0016567">
    <property type="term" value="P:protein ubiquitination"/>
    <property type="evidence" value="ECO:0007669"/>
    <property type="project" value="UniProtKB-UniPathway"/>
</dbReference>
<proteinExistence type="predicted"/>
<evidence type="ECO:0000256" key="3">
    <source>
        <dbReference type="ARBA" id="ARBA00022441"/>
    </source>
</evidence>
<dbReference type="InterPro" id="IPR011333">
    <property type="entry name" value="SKP1/BTB/POZ_sf"/>
</dbReference>
<dbReference type="SMART" id="SM00612">
    <property type="entry name" value="Kelch"/>
    <property type="match status" value="5"/>
</dbReference>
<evidence type="ECO:0000256" key="2">
    <source>
        <dbReference type="ARBA" id="ARBA00013699"/>
    </source>
</evidence>
<dbReference type="PIRSF" id="PIRSF037037">
    <property type="entry name" value="Kelch-like_protein_gigaxonin"/>
    <property type="match status" value="1"/>
</dbReference>
<comment type="pathway">
    <text evidence="1">Protein modification; protein ubiquitination.</text>
</comment>
<reference evidence="9 10" key="1">
    <citation type="submission" date="2019-08" db="EMBL/GenBank/DDBJ databases">
        <authorList>
            <person name="Alioto T."/>
            <person name="Alioto T."/>
            <person name="Gomez Garrido J."/>
        </authorList>
    </citation>
    <scope>NUCLEOTIDE SEQUENCE [LARGE SCALE GENOMIC DNA]</scope>
</reference>
<name>A0A5E4MK98_9HEMI</name>
<gene>
    <name evidence="9" type="ORF">CINCED_3A009740</name>
</gene>
<dbReference type="AlphaFoldDB" id="A0A5E4MK98"/>
<dbReference type="Pfam" id="PF07707">
    <property type="entry name" value="BACK"/>
    <property type="match status" value="1"/>
</dbReference>
<dbReference type="InterPro" id="IPR011043">
    <property type="entry name" value="Gal_Oxase/kelch_b-propeller"/>
</dbReference>
<dbReference type="SUPFAM" id="SSF50965">
    <property type="entry name" value="Galactose oxidase, central domain"/>
    <property type="match status" value="1"/>
</dbReference>
<keyword evidence="3" id="KW-0880">Kelch repeat</keyword>
<evidence type="ECO:0000256" key="7">
    <source>
        <dbReference type="ARBA" id="ARBA00043912"/>
    </source>
</evidence>
<dbReference type="InterPro" id="IPR056737">
    <property type="entry name" value="Beta-prop_ATRN-MKLN-like"/>
</dbReference>
<comment type="function">
    <text evidence="7">Probable substrate-specific adapter of an E3 ubiquitin-protein ligase complex which mediates the ubiquitination and subsequent proteasomal degradation of target proteins. May have a role in synapse differentiation and growth.</text>
</comment>
<evidence type="ECO:0000259" key="8">
    <source>
        <dbReference type="PROSITE" id="PS50097"/>
    </source>
</evidence>
<dbReference type="OrthoDB" id="6591315at2759"/>
<organism evidence="9 10">
    <name type="scientific">Cinara cedri</name>
    <dbReference type="NCBI Taxonomy" id="506608"/>
    <lineage>
        <taxon>Eukaryota</taxon>
        <taxon>Metazoa</taxon>
        <taxon>Ecdysozoa</taxon>
        <taxon>Arthropoda</taxon>
        <taxon>Hexapoda</taxon>
        <taxon>Insecta</taxon>
        <taxon>Pterygota</taxon>
        <taxon>Neoptera</taxon>
        <taxon>Paraneoptera</taxon>
        <taxon>Hemiptera</taxon>
        <taxon>Sternorrhyncha</taxon>
        <taxon>Aphidomorpha</taxon>
        <taxon>Aphidoidea</taxon>
        <taxon>Aphididae</taxon>
        <taxon>Lachninae</taxon>
        <taxon>Cinara</taxon>
    </lineage>
</organism>
<dbReference type="SUPFAM" id="SSF54695">
    <property type="entry name" value="POZ domain"/>
    <property type="match status" value="1"/>
</dbReference>